<evidence type="ECO:0000256" key="2">
    <source>
        <dbReference type="ARBA" id="ARBA00022605"/>
    </source>
</evidence>
<dbReference type="InterPro" id="IPR056179">
    <property type="entry name" value="DHQS_C"/>
</dbReference>
<dbReference type="NCBIfam" id="NF004852">
    <property type="entry name" value="PRK06203.1"/>
    <property type="match status" value="1"/>
</dbReference>
<keyword evidence="5 8" id="KW-0456">Lyase</keyword>
<comment type="caution">
    <text evidence="8">The sequence shown here is derived from an EMBL/GenBank/DDBJ whole genome shotgun (WGS) entry which is preliminary data.</text>
</comment>
<dbReference type="EC" id="4.2.3.4" evidence="8"/>
<dbReference type="CDD" id="cd08198">
    <property type="entry name" value="DHQS-like"/>
    <property type="match status" value="1"/>
</dbReference>
<dbReference type="InterPro" id="IPR030960">
    <property type="entry name" value="DHQS/DOIS_N"/>
</dbReference>
<evidence type="ECO:0000313" key="9">
    <source>
        <dbReference type="Proteomes" id="UP000297567"/>
    </source>
</evidence>
<evidence type="ECO:0000259" key="6">
    <source>
        <dbReference type="Pfam" id="PF01761"/>
    </source>
</evidence>
<keyword evidence="2" id="KW-0028">Amino-acid biosynthesis</keyword>
<evidence type="ECO:0000256" key="5">
    <source>
        <dbReference type="ARBA" id="ARBA00023239"/>
    </source>
</evidence>
<protein>
    <submittedName>
        <fullName evidence="8">3-dehydroquinate synthase</fullName>
        <ecNumber evidence="8">4.2.3.4</ecNumber>
    </submittedName>
</protein>
<dbReference type="RefSeq" id="WP_135640652.1">
    <property type="nucleotide sequence ID" value="NZ_RQGH01000007.1"/>
</dbReference>
<dbReference type="Gene3D" id="1.20.1090.10">
    <property type="entry name" value="Dehydroquinate synthase-like - alpha domain"/>
    <property type="match status" value="1"/>
</dbReference>
<evidence type="ECO:0000256" key="3">
    <source>
        <dbReference type="ARBA" id="ARBA00023027"/>
    </source>
</evidence>
<keyword evidence="9" id="KW-1185">Reference proteome</keyword>
<name>A0A4Z1A729_9LEPT</name>
<evidence type="ECO:0000259" key="7">
    <source>
        <dbReference type="Pfam" id="PF24621"/>
    </source>
</evidence>
<organism evidence="8 9">
    <name type="scientific">Leptospira jelokensis</name>
    <dbReference type="NCBI Taxonomy" id="2484931"/>
    <lineage>
        <taxon>Bacteria</taxon>
        <taxon>Pseudomonadati</taxon>
        <taxon>Spirochaetota</taxon>
        <taxon>Spirochaetia</taxon>
        <taxon>Leptospirales</taxon>
        <taxon>Leptospiraceae</taxon>
        <taxon>Leptospira</taxon>
    </lineage>
</organism>
<feature type="domain" description="3-dehydroquinate synthase C-terminal" evidence="7">
    <location>
        <begin position="203"/>
        <end position="329"/>
    </location>
</feature>
<dbReference type="AlphaFoldDB" id="A0A4Z1A729"/>
<dbReference type="GO" id="GO:0009073">
    <property type="term" value="P:aromatic amino acid family biosynthetic process"/>
    <property type="evidence" value="ECO:0007669"/>
    <property type="project" value="UniProtKB-KW"/>
</dbReference>
<comment type="cofactor">
    <cofactor evidence="1">
        <name>NAD(+)</name>
        <dbReference type="ChEBI" id="CHEBI:57540"/>
    </cofactor>
</comment>
<dbReference type="PANTHER" id="PTHR43622:SF7">
    <property type="entry name" value="3-DEHYDROQUINATE SYNTHASE, CHLOROPLASTIC"/>
    <property type="match status" value="1"/>
</dbReference>
<dbReference type="Gene3D" id="3.40.50.1970">
    <property type="match status" value="1"/>
</dbReference>
<evidence type="ECO:0000313" key="8">
    <source>
        <dbReference type="EMBL" id="TGL75643.1"/>
    </source>
</evidence>
<feature type="domain" description="3-dehydroquinate synthase N-terminal" evidence="6">
    <location>
        <begin position="89"/>
        <end position="201"/>
    </location>
</feature>
<evidence type="ECO:0000256" key="1">
    <source>
        <dbReference type="ARBA" id="ARBA00001911"/>
    </source>
</evidence>
<evidence type="ECO:0000256" key="4">
    <source>
        <dbReference type="ARBA" id="ARBA00023141"/>
    </source>
</evidence>
<reference evidence="8" key="1">
    <citation type="journal article" date="2019" name="PLoS Negl. Trop. Dis.">
        <title>Revisiting the worldwide diversity of Leptospira species in the environment.</title>
        <authorList>
            <person name="Vincent A.T."/>
            <person name="Schiettekatte O."/>
            <person name="Bourhy P."/>
            <person name="Veyrier F.J."/>
            <person name="Picardeau M."/>
        </authorList>
    </citation>
    <scope>NUCLEOTIDE SEQUENCE [LARGE SCALE GENOMIC DNA]</scope>
    <source>
        <strain evidence="8">201702451</strain>
    </source>
</reference>
<dbReference type="EMBL" id="RQGH01000007">
    <property type="protein sequence ID" value="TGL75643.1"/>
    <property type="molecule type" value="Genomic_DNA"/>
</dbReference>
<dbReference type="PANTHER" id="PTHR43622">
    <property type="entry name" value="3-DEHYDROQUINATE SYNTHASE"/>
    <property type="match status" value="1"/>
</dbReference>
<dbReference type="Proteomes" id="UP000297567">
    <property type="component" value="Unassembled WGS sequence"/>
</dbReference>
<sequence>MNEEFPNKITSEFQVSFRYEVFFTQHLFDSENVCLKDFFDHDGLSVSEKKVLVVTDAEVVKYHPHLISEIKTYFRNKIPHLQLIEPILKIVGGEECKNQTVHWETIVSAINTYGVDRHSYVMGIGGGAILDLVGYAAAVSHRGIRLIRIPTTVLSQNDSGVGVKNSINFYGKKNFLGTFAPPVAVFNDCHFLTSLEERDWRSGVAEAIKVALIKDKLFFEWLETNSDSCTKRELSVMQSLIYQCANLHMSHISKGDPFEFGSSRPLDFGHWFAHKLEYLSNFSIRHGEAVACGIALDSIYSNLIGLLRTEDLDRIILLLKIFGFSFDHQALVENGYKNLPSALREFREHLGGKLTLLMLNGIGSSTEIYEVNEPLLQTAFSRLLEMK</sequence>
<gene>
    <name evidence="8" type="ORF">EHQ62_02100</name>
</gene>
<proteinExistence type="predicted"/>
<accession>A0A4Z1A729</accession>
<dbReference type="GO" id="GO:0008652">
    <property type="term" value="P:amino acid biosynthetic process"/>
    <property type="evidence" value="ECO:0007669"/>
    <property type="project" value="UniProtKB-KW"/>
</dbReference>
<dbReference type="Pfam" id="PF01761">
    <property type="entry name" value="DHQ_synthase"/>
    <property type="match status" value="1"/>
</dbReference>
<dbReference type="Pfam" id="PF24621">
    <property type="entry name" value="DHQS_C"/>
    <property type="match status" value="1"/>
</dbReference>
<dbReference type="InterPro" id="IPR050071">
    <property type="entry name" value="Dehydroquinate_synthase"/>
</dbReference>
<keyword evidence="3" id="KW-0520">NAD</keyword>
<dbReference type="SUPFAM" id="SSF56796">
    <property type="entry name" value="Dehydroquinate synthase-like"/>
    <property type="match status" value="1"/>
</dbReference>
<dbReference type="GO" id="GO:0003856">
    <property type="term" value="F:3-dehydroquinate synthase activity"/>
    <property type="evidence" value="ECO:0007669"/>
    <property type="project" value="UniProtKB-EC"/>
</dbReference>
<keyword evidence="4" id="KW-0057">Aromatic amino acid biosynthesis</keyword>